<reference evidence="2" key="1">
    <citation type="submission" date="2022-06" db="EMBL/GenBank/DDBJ databases">
        <title>WGS of actinobacteria.</title>
        <authorList>
            <person name="Thawai C."/>
        </authorList>
    </citation>
    <scope>NUCLEOTIDE SEQUENCE</scope>
    <source>
        <strain evidence="2">AA8</strain>
    </source>
</reference>
<protein>
    <submittedName>
        <fullName evidence="2">Helix-turn-helix domain-containing protein</fullName>
    </submittedName>
</protein>
<evidence type="ECO:0000313" key="2">
    <source>
        <dbReference type="EMBL" id="MCQ8772273.1"/>
    </source>
</evidence>
<gene>
    <name evidence="2" type="ORF">NQU55_21245</name>
</gene>
<evidence type="ECO:0000256" key="1">
    <source>
        <dbReference type="SAM" id="MobiDB-lite"/>
    </source>
</evidence>
<keyword evidence="3" id="KW-1185">Reference proteome</keyword>
<feature type="region of interest" description="Disordered" evidence="1">
    <location>
        <begin position="110"/>
        <end position="134"/>
    </location>
</feature>
<accession>A0A9X2RMV3</accession>
<feature type="compositionally biased region" description="Low complexity" evidence="1">
    <location>
        <begin position="114"/>
        <end position="134"/>
    </location>
</feature>
<evidence type="ECO:0000313" key="3">
    <source>
        <dbReference type="Proteomes" id="UP001142374"/>
    </source>
</evidence>
<dbReference type="EMBL" id="JANIID010000020">
    <property type="protein sequence ID" value="MCQ8772273.1"/>
    <property type="molecule type" value="Genomic_DNA"/>
</dbReference>
<organism evidence="2 3">
    <name type="scientific">Streptomyces telluris</name>
    <dbReference type="NCBI Taxonomy" id="2720021"/>
    <lineage>
        <taxon>Bacteria</taxon>
        <taxon>Bacillati</taxon>
        <taxon>Actinomycetota</taxon>
        <taxon>Actinomycetes</taxon>
        <taxon>Kitasatosporales</taxon>
        <taxon>Streptomycetaceae</taxon>
        <taxon>Streptomyces</taxon>
    </lineage>
</organism>
<sequence>MHHNDTGLQLRAGGTYVSSQARRHDTAGSGLPRLFTPADVAEAIGCSAWWVKEQARQHRVPFTRLGGAYRFTAEHFAEIIRLFEERPPTTRASVSSVPVSAAHSVPLDRAVPISAQLRPRPPRRSSQPRSSAAA</sequence>
<proteinExistence type="predicted"/>
<dbReference type="AlphaFoldDB" id="A0A9X2RMV3"/>
<dbReference type="Proteomes" id="UP001142374">
    <property type="component" value="Unassembled WGS sequence"/>
</dbReference>
<comment type="caution">
    <text evidence="2">The sequence shown here is derived from an EMBL/GenBank/DDBJ whole genome shotgun (WGS) entry which is preliminary data.</text>
</comment>
<name>A0A9X2RMV3_9ACTN</name>
<dbReference type="RefSeq" id="WP_240976053.1">
    <property type="nucleotide sequence ID" value="NZ_JAATER010000001.1"/>
</dbReference>